<reference evidence="3" key="1">
    <citation type="submission" date="2021-01" db="EMBL/GenBank/DDBJ databases">
        <title>Caligus Genome Assembly.</title>
        <authorList>
            <person name="Gallardo-Escarate C."/>
        </authorList>
    </citation>
    <scope>NUCLEOTIDE SEQUENCE [LARGE SCALE GENOMIC DNA]</scope>
</reference>
<sequence length="67" mass="7970">MDIRVLRVGPDPWAPRVHPENEAQAVREVLLEEWECQESRDHPDPLAFQDHQDHREDLEAMEEMENP</sequence>
<dbReference type="EMBL" id="CP045901">
    <property type="protein sequence ID" value="QQP37136.1"/>
    <property type="molecule type" value="Genomic_DNA"/>
</dbReference>
<organism evidence="2 3">
    <name type="scientific">Caligus rogercresseyi</name>
    <name type="common">Sea louse</name>
    <dbReference type="NCBI Taxonomy" id="217165"/>
    <lineage>
        <taxon>Eukaryota</taxon>
        <taxon>Metazoa</taxon>
        <taxon>Ecdysozoa</taxon>
        <taxon>Arthropoda</taxon>
        <taxon>Crustacea</taxon>
        <taxon>Multicrustacea</taxon>
        <taxon>Hexanauplia</taxon>
        <taxon>Copepoda</taxon>
        <taxon>Siphonostomatoida</taxon>
        <taxon>Caligidae</taxon>
        <taxon>Caligus</taxon>
    </lineage>
</organism>
<evidence type="ECO:0000313" key="2">
    <source>
        <dbReference type="EMBL" id="QQP37136.1"/>
    </source>
</evidence>
<dbReference type="Proteomes" id="UP000595437">
    <property type="component" value="Chromosome 12"/>
</dbReference>
<name>A0A7T8JWV7_CALRO</name>
<feature type="compositionally biased region" description="Basic and acidic residues" evidence="1">
    <location>
        <begin position="37"/>
        <end position="58"/>
    </location>
</feature>
<evidence type="ECO:0000313" key="3">
    <source>
        <dbReference type="Proteomes" id="UP000595437"/>
    </source>
</evidence>
<feature type="region of interest" description="Disordered" evidence="1">
    <location>
        <begin position="37"/>
        <end position="67"/>
    </location>
</feature>
<accession>A0A7T8JWV7</accession>
<proteinExistence type="predicted"/>
<gene>
    <name evidence="2" type="ORF">FKW44_017320</name>
</gene>
<dbReference type="AlphaFoldDB" id="A0A7T8JWV7"/>
<protein>
    <submittedName>
        <fullName evidence="2">Uncharacterized protein</fullName>
    </submittedName>
</protein>
<evidence type="ECO:0000256" key="1">
    <source>
        <dbReference type="SAM" id="MobiDB-lite"/>
    </source>
</evidence>
<keyword evidence="3" id="KW-1185">Reference proteome</keyword>